<dbReference type="EMBL" id="CP048113">
    <property type="protein sequence ID" value="QHS59377.1"/>
    <property type="molecule type" value="Genomic_DNA"/>
</dbReference>
<keyword evidence="1" id="KW-0862">Zinc</keyword>
<evidence type="ECO:0000256" key="1">
    <source>
        <dbReference type="PROSITE-ProRule" id="PRU00325"/>
    </source>
</evidence>
<dbReference type="KEGG" id="chih:GWR21_07190"/>
<evidence type="ECO:0000313" key="3">
    <source>
        <dbReference type="EMBL" id="QHS59377.1"/>
    </source>
</evidence>
<protein>
    <submittedName>
        <fullName evidence="3">SWIM zinc finger family protein</fullName>
    </submittedName>
</protein>
<keyword evidence="1" id="KW-0863">Zinc-finger</keyword>
<evidence type="ECO:0000313" key="4">
    <source>
        <dbReference type="Proteomes" id="UP000476411"/>
    </source>
</evidence>
<dbReference type="AlphaFoldDB" id="A0A6B9ZB34"/>
<feature type="domain" description="SWIM-type" evidence="2">
    <location>
        <begin position="408"/>
        <end position="445"/>
    </location>
</feature>
<sequence length="447" mass="49767">MNDTLIYDYHYPSQLKRAVSGEELFLSQYSEVEKREAPVYFQGRLQQPFITARCLLTLSRVVQSSFNMSAAELSQLKDPVVTAGNERLRFEGFSHCAGVYARLDILPDGHEGTFPEAGTTNVDFNQPMLTSLNSITQGQTVSLSVGSREVMLEAGKQKITERKVPLPVRWIKGFASVQVCLSEAERVHTFNRVQALQLFQSIPKGSVKADHYLTVRGGKPVFSPVKGQQAVCVGGVHRLRLIELLLPLADQLRVYAHPAMQATTWQLYFGSICFTLSLSREASRGFSGEGAVLDALIADVPDAWIEAVDKYSYTNQTFNPTMLAVNENIPFPVADNVTAKLAAMGLLGFDTDENSFFYRRLPFKLNRILSLHPRMKDAEKLVSEKKVVIISNDGLKVDARVEGSGVTHTVLLDEKQERCTCTWYSRHQGDRGPCKHVSAVKKFISGN</sequence>
<dbReference type="GO" id="GO:0008270">
    <property type="term" value="F:zinc ion binding"/>
    <property type="evidence" value="ECO:0007669"/>
    <property type="project" value="UniProtKB-KW"/>
</dbReference>
<keyword evidence="1" id="KW-0479">Metal-binding</keyword>
<reference evidence="3 4" key="1">
    <citation type="submission" date="2020-01" db="EMBL/GenBank/DDBJ databases">
        <title>Complete genome sequence of Chitinophaga sp. H33E-04 isolated from quinoa roots.</title>
        <authorList>
            <person name="Weon H.-Y."/>
            <person name="Lee S.A."/>
        </authorList>
    </citation>
    <scope>NUCLEOTIDE SEQUENCE [LARGE SCALE GENOMIC DNA]</scope>
    <source>
        <strain evidence="3 4">H33E-04</strain>
    </source>
</reference>
<gene>
    <name evidence="3" type="ORF">GWR21_07190</name>
</gene>
<name>A0A6B9ZB34_9BACT</name>
<dbReference type="InterPro" id="IPR007527">
    <property type="entry name" value="Znf_SWIM"/>
</dbReference>
<keyword evidence="4" id="KW-1185">Reference proteome</keyword>
<dbReference type="Proteomes" id="UP000476411">
    <property type="component" value="Chromosome"/>
</dbReference>
<evidence type="ECO:0000259" key="2">
    <source>
        <dbReference type="PROSITE" id="PS50966"/>
    </source>
</evidence>
<dbReference type="RefSeq" id="WP_162331074.1">
    <property type="nucleotide sequence ID" value="NZ_CP048113.1"/>
</dbReference>
<dbReference type="PROSITE" id="PS50966">
    <property type="entry name" value="ZF_SWIM"/>
    <property type="match status" value="1"/>
</dbReference>
<accession>A0A6B9ZB34</accession>
<organism evidence="3 4">
    <name type="scientific">Chitinophaga agri</name>
    <dbReference type="NCBI Taxonomy" id="2703787"/>
    <lineage>
        <taxon>Bacteria</taxon>
        <taxon>Pseudomonadati</taxon>
        <taxon>Bacteroidota</taxon>
        <taxon>Chitinophagia</taxon>
        <taxon>Chitinophagales</taxon>
        <taxon>Chitinophagaceae</taxon>
        <taxon>Chitinophaga</taxon>
    </lineage>
</organism>
<dbReference type="Pfam" id="PF04434">
    <property type="entry name" value="SWIM"/>
    <property type="match status" value="1"/>
</dbReference>
<proteinExistence type="predicted"/>